<dbReference type="InterPro" id="IPR032675">
    <property type="entry name" value="LRR_dom_sf"/>
</dbReference>
<keyword evidence="4" id="KW-0472">Membrane</keyword>
<dbReference type="AlphaFoldDB" id="A0AAD1VZR8"/>
<evidence type="ECO:0000256" key="1">
    <source>
        <dbReference type="ARBA" id="ARBA00022614"/>
    </source>
</evidence>
<feature type="compositionally biased region" description="Polar residues" evidence="3">
    <location>
        <begin position="605"/>
        <end position="616"/>
    </location>
</feature>
<keyword evidence="1" id="KW-0433">Leucine-rich repeat</keyword>
<keyword evidence="2" id="KW-0677">Repeat</keyword>
<keyword evidence="5" id="KW-0732">Signal</keyword>
<evidence type="ECO:0000313" key="8">
    <source>
        <dbReference type="Proteomes" id="UP001295444"/>
    </source>
</evidence>
<keyword evidence="4" id="KW-0812">Transmembrane</keyword>
<feature type="region of interest" description="Disordered" evidence="3">
    <location>
        <begin position="584"/>
        <end position="619"/>
    </location>
</feature>
<dbReference type="Gene3D" id="3.80.10.10">
    <property type="entry name" value="Ribonuclease Inhibitor"/>
    <property type="match status" value="2"/>
</dbReference>
<reference evidence="7" key="1">
    <citation type="submission" date="2022-03" db="EMBL/GenBank/DDBJ databases">
        <authorList>
            <person name="Alioto T."/>
            <person name="Alioto T."/>
            <person name="Gomez Garrido J."/>
        </authorList>
    </citation>
    <scope>NUCLEOTIDE SEQUENCE</scope>
</reference>
<sequence>MEKSVILELLMLVACSLCCCLQHKCPEPCDCQHLHHILCSNRGLHAVPKFTPPFSPSGTKTYSLGGNFISVVTGLDFQHFPQLQRLDLQYNKIQFIHPKAFEKLSQLEELYLGNNLLPTLAPGALFQLRKLKVLNVNGNRLHNVSRASFSNLVSLIKLRLDNNVIQNLQGSPFSALSNLMYLHLENNKITNISKNAFSGLGKLRLLSMSGNPQNSLRHATFLPLRSLSTLIMAGNNLQQLGPGAFHGLQRLSKLILSLNQLSLLHNMTFMGLDALQELYLDGNLLKQLPEGLLVPLHNLEILNLSRNALSSLLPGTFSGVSRLRVLDLQHNMLSFLSGESFTGNPVLYRLLLDGNRWNCDCHVLGLKHWILGILQTRSRMLTVFVQCWEPKEVAGKYLDYLEDTYLQGVGGCVVNATPAGQEQELISTVRHKEGVRHLSAKRGESEPLDITTRSPQKDVLRLPISTLSSQSTSTLETVASRPQLKSTKRPLGRKKQSPAKHHGVEISLRRKGGNVQDAAGTLHQLPARTRTAHLAEPDMNLVRPSQLYLDSEKPHSTPPKPATQTLRPLHSKLQDGLVAASLAPGHDTLHSSSSQYLHSELPGTLSPTSARPQTDGQKSKMLTFPKDHTAVKTSPNNVPNDGTLHQSHPDTMEPLFNSFQDETDLSLPAAETLHQVAPSFLSDPCEFNKLYLLNLSVESVGSNTARVRWQILIPHTHGPVFFRVLYERFGQSGRFQRFVYPRGPAETLTLQELTADTPYLVCVESIIGGRACSVAPRDHCVGLVTLPSDDDRPFLNYQMLALALLALNALLLLLGLVAWVARAARRKWCRRRAPVHVRQMYSTRRPYRSVGTGVSTDFSGFQSHRPRTTVCALGEADLIEFPGCDRFREGVNLHREDLLQRFTD</sequence>
<proteinExistence type="predicted"/>
<feature type="compositionally biased region" description="Basic residues" evidence="3">
    <location>
        <begin position="486"/>
        <end position="501"/>
    </location>
</feature>
<dbReference type="PANTHER" id="PTHR24366:SF158">
    <property type="entry name" value="PLATELET GLYCOPROTEIN IB ALPHA CHAIN-LIKE-RELATED"/>
    <property type="match status" value="1"/>
</dbReference>
<evidence type="ECO:0000259" key="6">
    <source>
        <dbReference type="PROSITE" id="PS50853"/>
    </source>
</evidence>
<evidence type="ECO:0000256" key="2">
    <source>
        <dbReference type="ARBA" id="ARBA00022737"/>
    </source>
</evidence>
<feature type="transmembrane region" description="Helical" evidence="4">
    <location>
        <begin position="799"/>
        <end position="821"/>
    </location>
</feature>
<dbReference type="GO" id="GO:0005886">
    <property type="term" value="C:plasma membrane"/>
    <property type="evidence" value="ECO:0007669"/>
    <property type="project" value="TreeGrafter"/>
</dbReference>
<dbReference type="EMBL" id="OW240915">
    <property type="protein sequence ID" value="CAH2282691.1"/>
    <property type="molecule type" value="Genomic_DNA"/>
</dbReference>
<keyword evidence="4" id="KW-1133">Transmembrane helix</keyword>
<organism evidence="7 8">
    <name type="scientific">Pelobates cultripes</name>
    <name type="common">Western spadefoot toad</name>
    <dbReference type="NCBI Taxonomy" id="61616"/>
    <lineage>
        <taxon>Eukaryota</taxon>
        <taxon>Metazoa</taxon>
        <taxon>Chordata</taxon>
        <taxon>Craniata</taxon>
        <taxon>Vertebrata</taxon>
        <taxon>Euteleostomi</taxon>
        <taxon>Amphibia</taxon>
        <taxon>Batrachia</taxon>
        <taxon>Anura</taxon>
        <taxon>Pelobatoidea</taxon>
        <taxon>Pelobatidae</taxon>
        <taxon>Pelobates</taxon>
    </lineage>
</organism>
<dbReference type="PANTHER" id="PTHR24366">
    <property type="entry name" value="IG(IMMUNOGLOBULIN) AND LRR(LEUCINE RICH REPEAT) DOMAINS"/>
    <property type="match status" value="1"/>
</dbReference>
<evidence type="ECO:0000256" key="4">
    <source>
        <dbReference type="SAM" id="Phobius"/>
    </source>
</evidence>
<protein>
    <submittedName>
        <fullName evidence="7">TLR4 interactor with leucine rich repeats</fullName>
    </submittedName>
</protein>
<keyword evidence="8" id="KW-1185">Reference proteome</keyword>
<feature type="chain" id="PRO_5042190510" evidence="5">
    <location>
        <begin position="19"/>
        <end position="904"/>
    </location>
</feature>
<evidence type="ECO:0000256" key="5">
    <source>
        <dbReference type="SAM" id="SignalP"/>
    </source>
</evidence>
<dbReference type="CDD" id="cd00063">
    <property type="entry name" value="FN3"/>
    <property type="match status" value="1"/>
</dbReference>
<evidence type="ECO:0000256" key="3">
    <source>
        <dbReference type="SAM" id="MobiDB-lite"/>
    </source>
</evidence>
<feature type="domain" description="Fibronectin type-III" evidence="6">
    <location>
        <begin position="691"/>
        <end position="788"/>
    </location>
</feature>
<dbReference type="PROSITE" id="PS50853">
    <property type="entry name" value="FN3"/>
    <property type="match status" value="1"/>
</dbReference>
<dbReference type="InterPro" id="IPR003591">
    <property type="entry name" value="Leu-rich_rpt_typical-subtyp"/>
</dbReference>
<dbReference type="InterPro" id="IPR001611">
    <property type="entry name" value="Leu-rich_rpt"/>
</dbReference>
<dbReference type="InterPro" id="IPR003961">
    <property type="entry name" value="FN3_dom"/>
</dbReference>
<accession>A0AAD1VZR8</accession>
<dbReference type="SUPFAM" id="SSF49265">
    <property type="entry name" value="Fibronectin type III"/>
    <property type="match status" value="1"/>
</dbReference>
<feature type="signal peptide" evidence="5">
    <location>
        <begin position="1"/>
        <end position="18"/>
    </location>
</feature>
<dbReference type="SMART" id="SM00369">
    <property type="entry name" value="LRR_TYP"/>
    <property type="match status" value="11"/>
</dbReference>
<dbReference type="PROSITE" id="PS51450">
    <property type="entry name" value="LRR"/>
    <property type="match status" value="4"/>
</dbReference>
<dbReference type="SUPFAM" id="SSF52058">
    <property type="entry name" value="L domain-like"/>
    <property type="match status" value="1"/>
</dbReference>
<name>A0AAD1VZR8_PELCU</name>
<dbReference type="FunFam" id="3.80.10.10:FF:000169">
    <property type="entry name" value="TLR4 interactor with leucine rich repeats"/>
    <property type="match status" value="1"/>
</dbReference>
<dbReference type="GO" id="GO:0007616">
    <property type="term" value="P:long-term memory"/>
    <property type="evidence" value="ECO:0007669"/>
    <property type="project" value="TreeGrafter"/>
</dbReference>
<evidence type="ECO:0000313" key="7">
    <source>
        <dbReference type="EMBL" id="CAH2282691.1"/>
    </source>
</evidence>
<feature type="region of interest" description="Disordered" evidence="3">
    <location>
        <begin position="471"/>
        <end position="504"/>
    </location>
</feature>
<dbReference type="Proteomes" id="UP001295444">
    <property type="component" value="Chromosome 04"/>
</dbReference>
<gene>
    <name evidence="7" type="ORF">PECUL_23A000338</name>
</gene>
<dbReference type="Pfam" id="PF13855">
    <property type="entry name" value="LRR_8"/>
    <property type="match status" value="4"/>
</dbReference>
<dbReference type="InterPro" id="IPR036116">
    <property type="entry name" value="FN3_sf"/>
</dbReference>